<name>A0A9D4G6H1_DREPO</name>
<dbReference type="SUPFAM" id="SSF50630">
    <property type="entry name" value="Acid proteases"/>
    <property type="match status" value="1"/>
</dbReference>
<evidence type="ECO:0000256" key="1">
    <source>
        <dbReference type="SAM" id="MobiDB-lite"/>
    </source>
</evidence>
<feature type="compositionally biased region" description="Polar residues" evidence="1">
    <location>
        <begin position="56"/>
        <end position="67"/>
    </location>
</feature>
<protein>
    <recommendedName>
        <fullName evidence="4">Peptidase A2 domain-containing protein</fullName>
    </recommendedName>
</protein>
<dbReference type="EMBL" id="JAIWYP010000006">
    <property type="protein sequence ID" value="KAH3808397.1"/>
    <property type="molecule type" value="Genomic_DNA"/>
</dbReference>
<dbReference type="InterPro" id="IPR021109">
    <property type="entry name" value="Peptidase_aspartic_dom_sf"/>
</dbReference>
<organism evidence="2 3">
    <name type="scientific">Dreissena polymorpha</name>
    <name type="common">Zebra mussel</name>
    <name type="synonym">Mytilus polymorpha</name>
    <dbReference type="NCBI Taxonomy" id="45954"/>
    <lineage>
        <taxon>Eukaryota</taxon>
        <taxon>Metazoa</taxon>
        <taxon>Spiralia</taxon>
        <taxon>Lophotrochozoa</taxon>
        <taxon>Mollusca</taxon>
        <taxon>Bivalvia</taxon>
        <taxon>Autobranchia</taxon>
        <taxon>Heteroconchia</taxon>
        <taxon>Euheterodonta</taxon>
        <taxon>Imparidentia</taxon>
        <taxon>Neoheterodontei</taxon>
        <taxon>Myida</taxon>
        <taxon>Dreissenoidea</taxon>
        <taxon>Dreissenidae</taxon>
        <taxon>Dreissena</taxon>
    </lineage>
</organism>
<evidence type="ECO:0008006" key="4">
    <source>
        <dbReference type="Google" id="ProtNLM"/>
    </source>
</evidence>
<proteinExistence type="predicted"/>
<evidence type="ECO:0000313" key="3">
    <source>
        <dbReference type="Proteomes" id="UP000828390"/>
    </source>
</evidence>
<dbReference type="Gene3D" id="2.40.70.10">
    <property type="entry name" value="Acid Proteases"/>
    <property type="match status" value="1"/>
</dbReference>
<sequence length="373" mass="40581">MISQQKHQQHQSIKSVDVPRRPVNCGPQVNQSAVTDSCGRVFDSPNMLEVPKQAEEGSSQNSIQYTPPVSVRSPVGGACGSPTRKKQMQKDPVSQQEVQSSLRQSDDGKDKESTEQGTSSGGPSDSIKICRVQAGSSVVQITVGDLLLNAKLDSGAEITILSSRMYDKLKKAPKKVQDVVMQMADAETALKGIITAPISMKLGSRCFKERIYVAPIVDEMLLGHDILHHLGVLLDMQSDTLILDGERIPVSSSFKEGKPTVARVMLKKRVVVPPYSVVRLPCKLDAPMPSDYVVEALGTLKVLMPRTVMAANRDPLVCFINVKETFATLRKNTLIAMACEVFSYLEGSQEPDVSYSNSGLIVSAVSAHIQKEM</sequence>
<gene>
    <name evidence="2" type="ORF">DPMN_136750</name>
</gene>
<reference evidence="2" key="1">
    <citation type="journal article" date="2019" name="bioRxiv">
        <title>The Genome of the Zebra Mussel, Dreissena polymorpha: A Resource for Invasive Species Research.</title>
        <authorList>
            <person name="McCartney M.A."/>
            <person name="Auch B."/>
            <person name="Kono T."/>
            <person name="Mallez S."/>
            <person name="Zhang Y."/>
            <person name="Obille A."/>
            <person name="Becker A."/>
            <person name="Abrahante J.E."/>
            <person name="Garbe J."/>
            <person name="Badalamenti J.P."/>
            <person name="Herman A."/>
            <person name="Mangelson H."/>
            <person name="Liachko I."/>
            <person name="Sullivan S."/>
            <person name="Sone E.D."/>
            <person name="Koren S."/>
            <person name="Silverstein K.A.T."/>
            <person name="Beckman K.B."/>
            <person name="Gohl D.M."/>
        </authorList>
    </citation>
    <scope>NUCLEOTIDE SEQUENCE</scope>
    <source>
        <strain evidence="2">Duluth1</strain>
        <tissue evidence="2">Whole animal</tissue>
    </source>
</reference>
<dbReference type="AlphaFoldDB" id="A0A9D4G6H1"/>
<feature type="compositionally biased region" description="Polar residues" evidence="1">
    <location>
        <begin position="92"/>
        <end position="103"/>
    </location>
</feature>
<evidence type="ECO:0000313" key="2">
    <source>
        <dbReference type="EMBL" id="KAH3808397.1"/>
    </source>
</evidence>
<dbReference type="Proteomes" id="UP000828390">
    <property type="component" value="Unassembled WGS sequence"/>
</dbReference>
<accession>A0A9D4G6H1</accession>
<keyword evidence="3" id="KW-1185">Reference proteome</keyword>
<feature type="compositionally biased region" description="Basic and acidic residues" evidence="1">
    <location>
        <begin position="104"/>
        <end position="114"/>
    </location>
</feature>
<reference evidence="2" key="2">
    <citation type="submission" date="2020-11" db="EMBL/GenBank/DDBJ databases">
        <authorList>
            <person name="McCartney M.A."/>
            <person name="Auch B."/>
            <person name="Kono T."/>
            <person name="Mallez S."/>
            <person name="Becker A."/>
            <person name="Gohl D.M."/>
            <person name="Silverstein K.A.T."/>
            <person name="Koren S."/>
            <person name="Bechman K.B."/>
            <person name="Herman A."/>
            <person name="Abrahante J.E."/>
            <person name="Garbe J."/>
        </authorList>
    </citation>
    <scope>NUCLEOTIDE SEQUENCE</scope>
    <source>
        <strain evidence="2">Duluth1</strain>
        <tissue evidence="2">Whole animal</tissue>
    </source>
</reference>
<feature type="compositionally biased region" description="Low complexity" evidence="1">
    <location>
        <begin position="1"/>
        <end position="15"/>
    </location>
</feature>
<dbReference type="CDD" id="cd00303">
    <property type="entry name" value="retropepsin_like"/>
    <property type="match status" value="1"/>
</dbReference>
<comment type="caution">
    <text evidence="2">The sequence shown here is derived from an EMBL/GenBank/DDBJ whole genome shotgun (WGS) entry which is preliminary data.</text>
</comment>
<feature type="region of interest" description="Disordered" evidence="1">
    <location>
        <begin position="1"/>
        <end position="127"/>
    </location>
</feature>